<dbReference type="PROSITE" id="PS50010">
    <property type="entry name" value="DH_2"/>
    <property type="match status" value="1"/>
</dbReference>
<feature type="domain" description="DH" evidence="4">
    <location>
        <begin position="392"/>
        <end position="591"/>
    </location>
</feature>
<evidence type="ECO:0000256" key="1">
    <source>
        <dbReference type="ARBA" id="ARBA00022658"/>
    </source>
</evidence>
<dbReference type="SUPFAM" id="SSF103657">
    <property type="entry name" value="BAR/IMD domain-like"/>
    <property type="match status" value="1"/>
</dbReference>
<proteinExistence type="predicted"/>
<dbReference type="SUPFAM" id="SSF48065">
    <property type="entry name" value="DBL homology domain (DH-domain)"/>
    <property type="match status" value="1"/>
</dbReference>
<dbReference type="PROSITE" id="PS51021">
    <property type="entry name" value="BAR"/>
    <property type="match status" value="1"/>
</dbReference>
<dbReference type="OrthoDB" id="10256089at2759"/>
<dbReference type="PANTHER" id="PTHR22834:SF20">
    <property type="entry name" value="SH3 DOMAIN-CONTAINING PROTEIN"/>
    <property type="match status" value="1"/>
</dbReference>
<feature type="compositionally biased region" description="Polar residues" evidence="3">
    <location>
        <begin position="104"/>
        <end position="121"/>
    </location>
</feature>
<evidence type="ECO:0000313" key="7">
    <source>
        <dbReference type="Proteomes" id="UP001153678"/>
    </source>
</evidence>
<feature type="domain" description="BAR" evidence="5">
    <location>
        <begin position="612"/>
        <end position="859"/>
    </location>
</feature>
<evidence type="ECO:0000256" key="3">
    <source>
        <dbReference type="SAM" id="MobiDB-lite"/>
    </source>
</evidence>
<dbReference type="GO" id="GO:0032955">
    <property type="term" value="P:regulation of division septum assembly"/>
    <property type="evidence" value="ECO:0007669"/>
    <property type="project" value="TreeGrafter"/>
</dbReference>
<dbReference type="InterPro" id="IPR051492">
    <property type="entry name" value="Dynamin-Rho_GEF"/>
</dbReference>
<dbReference type="Proteomes" id="UP001153678">
    <property type="component" value="Unassembled WGS sequence"/>
</dbReference>
<keyword evidence="7" id="KW-1185">Reference proteome</keyword>
<accession>A0A9W4WNL8</accession>
<dbReference type="InterPro" id="IPR004148">
    <property type="entry name" value="BAR_dom"/>
</dbReference>
<dbReference type="EMBL" id="CAMKVN010001290">
    <property type="protein sequence ID" value="CAI2174971.1"/>
    <property type="molecule type" value="Genomic_DNA"/>
</dbReference>
<dbReference type="SMART" id="SM00325">
    <property type="entry name" value="RhoGEF"/>
    <property type="match status" value="1"/>
</dbReference>
<organism evidence="6 7">
    <name type="scientific">Funneliformis geosporum</name>
    <dbReference type="NCBI Taxonomy" id="1117311"/>
    <lineage>
        <taxon>Eukaryota</taxon>
        <taxon>Fungi</taxon>
        <taxon>Fungi incertae sedis</taxon>
        <taxon>Mucoromycota</taxon>
        <taxon>Glomeromycotina</taxon>
        <taxon>Glomeromycetes</taxon>
        <taxon>Glomerales</taxon>
        <taxon>Glomeraceae</taxon>
        <taxon>Funneliformis</taxon>
    </lineage>
</organism>
<keyword evidence="2" id="KW-0175">Coiled coil</keyword>
<dbReference type="Pfam" id="PF00621">
    <property type="entry name" value="RhoGEF"/>
    <property type="match status" value="1"/>
</dbReference>
<gene>
    <name evidence="6" type="ORF">FWILDA_LOCUS6859</name>
</gene>
<comment type="caution">
    <text evidence="6">The sequence shown here is derived from an EMBL/GenBank/DDBJ whole genome shotgun (WGS) entry which is preliminary data.</text>
</comment>
<dbReference type="Gene3D" id="1.20.900.10">
    <property type="entry name" value="Dbl homology (DH) domain"/>
    <property type="match status" value="1"/>
</dbReference>
<evidence type="ECO:0000259" key="4">
    <source>
        <dbReference type="PROSITE" id="PS50010"/>
    </source>
</evidence>
<dbReference type="SMART" id="SM00721">
    <property type="entry name" value="BAR"/>
    <property type="match status" value="1"/>
</dbReference>
<dbReference type="PANTHER" id="PTHR22834">
    <property type="entry name" value="NUCLEAR FUSION PROTEIN FUS2"/>
    <property type="match status" value="1"/>
</dbReference>
<feature type="region of interest" description="Disordered" evidence="3">
    <location>
        <begin position="77"/>
        <end position="123"/>
    </location>
</feature>
<evidence type="ECO:0000313" key="6">
    <source>
        <dbReference type="EMBL" id="CAI2174971.1"/>
    </source>
</evidence>
<dbReference type="InterPro" id="IPR000219">
    <property type="entry name" value="DH_dom"/>
</dbReference>
<dbReference type="Pfam" id="PF03114">
    <property type="entry name" value="BAR"/>
    <property type="match status" value="1"/>
</dbReference>
<dbReference type="AlphaFoldDB" id="A0A9W4WNL8"/>
<dbReference type="GO" id="GO:0005737">
    <property type="term" value="C:cytoplasm"/>
    <property type="evidence" value="ECO:0007669"/>
    <property type="project" value="InterPro"/>
</dbReference>
<keyword evidence="1" id="KW-0344">Guanine-nucleotide releasing factor</keyword>
<evidence type="ECO:0000259" key="5">
    <source>
        <dbReference type="PROSITE" id="PS51021"/>
    </source>
</evidence>
<sequence length="1060" mass="122304">MIIETIQFRNKVQCQGKAFLERENLISCFWMGHLSKYFGEPTSSCCTKHVQNNDPKEFIAENRIFWNLYGSELMEQTTHRNRNPKVNPKPKAPPPTKPKPPKLSTINLNKVDNDPNSSSIPSKRIITTPIRGTNVHRLSSVFEDSKDGLNVKSRTLPRSPKQTIPASSLVFGDIKARFQQVQDRTIPNPTKKPSALTTNRTISKSLERGLQPTTTINSRSLNHTSISQQSDYISIIDDDFVNFSREWIDVAEDNYLPEIETKPAKLSPTKSLSISRLSNNKSYNDVPSSTKKQFHSVSLEDFKAKRESIASLLAVSAPTIQLNPDTETYYETSKALPPTPPSKTPTDLVHPSTTLASEFYKRPKSAISLPSPSSEAILKEEIHANNIKRRKKLWNVTKELVETEKNFFQDMVLLEEVYSIPAQEIPIFNPYDCKAIFSNLPEVIDFSAEFSELLERAAGMEDSDDNVDKHLENENYNSLIGAAFLQMMKKQDGCESRMESVYGEYCKRHETAVQKLQEFDKDENKCKDLCEGRTRSWDIASLLIKPVQRVLKYPLLLQQIFSLTSELHPDYDDLKFAFEEIQKVAERINEIKRRKDIVEKIVGSKKKTDADIKHATGISKATEDELYNFYVIKFRNLEQQGMQLIKDVKDWVRDVKVFFEDQQRIAAAFEDIYLLRSQSYKVTYKEEIRKVVEYAKAIKELAATNGKEMEAVIRKNIMPQIERFLELFKAPAAVMRKRERKILDYDRAMSIKSKGGTLDKHLQQSADAFKSISDQLHEELPGFFKLMTQYFDIIVQELIKIQSKLYERMGMDFRQFYYKFVDSQALDHVSRDRELVLREMDVVTEYEEYYERIKMEAKLERLCILNNPEGFVISGPDFNEFGRGKRSSWSDSSGSSRKADDSKLFLVSKDHNRKGGLWEDDLEHSNSSYQDYLGIKSDQNPFIDDFNVNNYKSENKYTHGKDLTDSTLVGCNRSLNNSILEDDEITLTENEENKEETDKAIFFCTAITSKRPKRKNLLTFERDSLLKIIHLDEGGEWWFAVNEETQGRGWVDPKNVRRID</sequence>
<name>A0A9W4WNL8_9GLOM</name>
<dbReference type="InterPro" id="IPR035899">
    <property type="entry name" value="DBL_dom_sf"/>
</dbReference>
<dbReference type="InterPro" id="IPR027267">
    <property type="entry name" value="AH/BAR_dom_sf"/>
</dbReference>
<dbReference type="GO" id="GO:0031991">
    <property type="term" value="P:regulation of actomyosin contractile ring contraction"/>
    <property type="evidence" value="ECO:0007669"/>
    <property type="project" value="TreeGrafter"/>
</dbReference>
<dbReference type="Gene3D" id="1.20.1270.60">
    <property type="entry name" value="Arfaptin homology (AH) domain/BAR domain"/>
    <property type="match status" value="1"/>
</dbReference>
<dbReference type="CDD" id="cd00160">
    <property type="entry name" value="RhoGEF"/>
    <property type="match status" value="1"/>
</dbReference>
<protein>
    <submittedName>
        <fullName evidence="6">11072_t:CDS:1</fullName>
    </submittedName>
</protein>
<reference evidence="6" key="1">
    <citation type="submission" date="2022-08" db="EMBL/GenBank/DDBJ databases">
        <authorList>
            <person name="Kallberg Y."/>
            <person name="Tangrot J."/>
            <person name="Rosling A."/>
        </authorList>
    </citation>
    <scope>NUCLEOTIDE SEQUENCE</scope>
    <source>
        <strain evidence="6">Wild A</strain>
    </source>
</reference>
<evidence type="ECO:0000256" key="2">
    <source>
        <dbReference type="SAM" id="Coils"/>
    </source>
</evidence>
<dbReference type="GO" id="GO:0005085">
    <property type="term" value="F:guanyl-nucleotide exchange factor activity"/>
    <property type="evidence" value="ECO:0007669"/>
    <property type="project" value="UniProtKB-KW"/>
</dbReference>
<feature type="coiled-coil region" evidence="2">
    <location>
        <begin position="574"/>
        <end position="601"/>
    </location>
</feature>